<evidence type="ECO:0000313" key="3">
    <source>
        <dbReference type="EMBL" id="KAG5275687.1"/>
    </source>
</evidence>
<dbReference type="GO" id="GO:0000723">
    <property type="term" value="P:telomere maintenance"/>
    <property type="evidence" value="ECO:0007669"/>
    <property type="project" value="TreeGrafter"/>
</dbReference>
<evidence type="ECO:0000313" key="4">
    <source>
        <dbReference type="Proteomes" id="UP000823561"/>
    </source>
</evidence>
<comment type="caution">
    <text evidence="3">The sequence shown here is derived from an EMBL/GenBank/DDBJ whole genome shotgun (WGS) entry which is preliminary data.</text>
</comment>
<dbReference type="GO" id="GO:0005654">
    <property type="term" value="C:nucleoplasm"/>
    <property type="evidence" value="ECO:0007669"/>
    <property type="project" value="TreeGrafter"/>
</dbReference>
<comment type="similarity">
    <text evidence="1">Belongs to the helicase family. RecQ subfamily.</text>
</comment>
<dbReference type="GO" id="GO:0000724">
    <property type="term" value="P:double-strand break repair via homologous recombination"/>
    <property type="evidence" value="ECO:0007669"/>
    <property type="project" value="TreeGrafter"/>
</dbReference>
<keyword evidence="2" id="KW-0413">Isomerase</keyword>
<accession>A0AAV6GP22</accession>
<dbReference type="Proteomes" id="UP000823561">
    <property type="component" value="Chromosome 9"/>
</dbReference>
<dbReference type="GO" id="GO:0005694">
    <property type="term" value="C:chromosome"/>
    <property type="evidence" value="ECO:0007669"/>
    <property type="project" value="TreeGrafter"/>
</dbReference>
<evidence type="ECO:0008006" key="5">
    <source>
        <dbReference type="Google" id="ProtNLM"/>
    </source>
</evidence>
<dbReference type="PANTHER" id="PTHR13710:SF157">
    <property type="entry name" value="DNA HELICASE"/>
    <property type="match status" value="1"/>
</dbReference>
<dbReference type="GO" id="GO:0043138">
    <property type="term" value="F:3'-5' DNA helicase activity"/>
    <property type="evidence" value="ECO:0007669"/>
    <property type="project" value="TreeGrafter"/>
</dbReference>
<protein>
    <recommendedName>
        <fullName evidence="5">Helicase ATP-binding domain-containing protein</fullName>
    </recommendedName>
</protein>
<dbReference type="Gene3D" id="3.40.50.300">
    <property type="entry name" value="P-loop containing nucleotide triphosphate hydrolases"/>
    <property type="match status" value="1"/>
</dbReference>
<evidence type="ECO:0000256" key="1">
    <source>
        <dbReference type="ARBA" id="ARBA00005446"/>
    </source>
</evidence>
<name>A0AAV6GP22_9TELE</name>
<evidence type="ECO:0000256" key="2">
    <source>
        <dbReference type="ARBA" id="ARBA00023235"/>
    </source>
</evidence>
<dbReference type="InterPro" id="IPR027417">
    <property type="entry name" value="P-loop_NTPase"/>
</dbReference>
<gene>
    <name evidence="3" type="ORF">AALO_G00123430</name>
</gene>
<dbReference type="EMBL" id="JADWDJ010000009">
    <property type="protein sequence ID" value="KAG5275687.1"/>
    <property type="molecule type" value="Genomic_DNA"/>
</dbReference>
<dbReference type="PANTHER" id="PTHR13710">
    <property type="entry name" value="DNA HELICASE RECQ FAMILY MEMBER"/>
    <property type="match status" value="1"/>
</dbReference>
<dbReference type="GO" id="GO:0005737">
    <property type="term" value="C:cytoplasm"/>
    <property type="evidence" value="ECO:0007669"/>
    <property type="project" value="TreeGrafter"/>
</dbReference>
<sequence length="160" mass="17427">MATDANLVCLPGQPHRLDLGLVVDEVHVTYKWGEAAKGESPFRESFAKLGELRSITKEGTLALTASADIKSRNRVRRILHMDNCIQIIASPNKGNIQLGLCMVPSNELNCFDWLVQRVKDKGCSMQPVLVYCQTLKMVGSSGGTSQSRAGGGAHDHNFTT</sequence>
<dbReference type="AlphaFoldDB" id="A0AAV6GP22"/>
<dbReference type="GO" id="GO:0009378">
    <property type="term" value="F:four-way junction helicase activity"/>
    <property type="evidence" value="ECO:0007669"/>
    <property type="project" value="TreeGrafter"/>
</dbReference>
<keyword evidence="4" id="KW-1185">Reference proteome</keyword>
<reference evidence="3" key="1">
    <citation type="submission" date="2020-10" db="EMBL/GenBank/DDBJ databases">
        <title>Chromosome-scale genome assembly of the Allis shad, Alosa alosa.</title>
        <authorList>
            <person name="Margot Z."/>
            <person name="Christophe K."/>
            <person name="Cabau C."/>
            <person name="Louis A."/>
            <person name="Berthelot C."/>
            <person name="Parey E."/>
            <person name="Roest Crollius H."/>
            <person name="Montfort J."/>
            <person name="Robinson-Rechavi M."/>
            <person name="Bucao C."/>
            <person name="Bouchez O."/>
            <person name="Gislard M."/>
            <person name="Lluch J."/>
            <person name="Milhes M."/>
            <person name="Lampietro C."/>
            <person name="Lopez Roques C."/>
            <person name="Donnadieu C."/>
            <person name="Braasch I."/>
            <person name="Desvignes T."/>
            <person name="Postlethwait J."/>
            <person name="Bobe J."/>
            <person name="Guiguen Y."/>
        </authorList>
    </citation>
    <scope>NUCLEOTIDE SEQUENCE</scope>
    <source>
        <strain evidence="3">M-15738</strain>
        <tissue evidence="3">Blood</tissue>
    </source>
</reference>
<proteinExistence type="inferred from homology"/>
<organism evidence="3 4">
    <name type="scientific">Alosa alosa</name>
    <name type="common">allis shad</name>
    <dbReference type="NCBI Taxonomy" id="278164"/>
    <lineage>
        <taxon>Eukaryota</taxon>
        <taxon>Metazoa</taxon>
        <taxon>Chordata</taxon>
        <taxon>Craniata</taxon>
        <taxon>Vertebrata</taxon>
        <taxon>Euteleostomi</taxon>
        <taxon>Actinopterygii</taxon>
        <taxon>Neopterygii</taxon>
        <taxon>Teleostei</taxon>
        <taxon>Clupei</taxon>
        <taxon>Clupeiformes</taxon>
        <taxon>Clupeoidei</taxon>
        <taxon>Clupeidae</taxon>
        <taxon>Alosa</taxon>
    </lineage>
</organism>